<dbReference type="RefSeq" id="WP_126401456.1">
    <property type="nucleotide sequence ID" value="NZ_AP018907.1"/>
</dbReference>
<name>A0A348G462_9HYPH</name>
<keyword evidence="2" id="KW-1185">Reference proteome</keyword>
<sequence length="170" mass="18903">MPDWRDQLVERHPDLFEIVFDGRVHRPGLPAVGDGWRDLVERAVARIAAAAGGSASAIKIDQIKEKFGTLRLYWSGEVPDAVRDAIGEAVDLAEARSAVTCEACGAPGGLWNDDGWYRTACDRHGKGRKVPIRPGYEGLLQVWRLDGPPRWVRYDRNTDAFVEVEAPPDR</sequence>
<dbReference type="KEGG" id="blag:BLTE_30300"/>
<dbReference type="OrthoDB" id="7906710at2"/>
<dbReference type="AlphaFoldDB" id="A0A348G462"/>
<accession>A0A348G462</accession>
<evidence type="ECO:0000313" key="2">
    <source>
        <dbReference type="Proteomes" id="UP000266934"/>
    </source>
</evidence>
<evidence type="ECO:0000313" key="1">
    <source>
        <dbReference type="EMBL" id="BBF94345.1"/>
    </source>
</evidence>
<proteinExistence type="predicted"/>
<protein>
    <submittedName>
        <fullName evidence="1">Uncharacterized protein</fullName>
    </submittedName>
</protein>
<organism evidence="1 2">
    <name type="scientific">Blastochloris tepida</name>
    <dbReference type="NCBI Taxonomy" id="2233851"/>
    <lineage>
        <taxon>Bacteria</taxon>
        <taxon>Pseudomonadati</taxon>
        <taxon>Pseudomonadota</taxon>
        <taxon>Alphaproteobacteria</taxon>
        <taxon>Hyphomicrobiales</taxon>
        <taxon>Blastochloridaceae</taxon>
        <taxon>Blastochloris</taxon>
    </lineage>
</organism>
<dbReference type="EMBL" id="AP018907">
    <property type="protein sequence ID" value="BBF94345.1"/>
    <property type="molecule type" value="Genomic_DNA"/>
</dbReference>
<dbReference type="Proteomes" id="UP000266934">
    <property type="component" value="Chromosome"/>
</dbReference>
<gene>
    <name evidence="1" type="ORF">BLTE_30300</name>
</gene>
<reference evidence="1 2" key="1">
    <citation type="submission" date="2018-08" db="EMBL/GenBank/DDBJ databases">
        <title>Complete genome sequencing of Blastochloris tepida GI.</title>
        <authorList>
            <person name="Tsukatani Y."/>
            <person name="Mori H."/>
        </authorList>
    </citation>
    <scope>NUCLEOTIDE SEQUENCE [LARGE SCALE GENOMIC DNA]</scope>
    <source>
        <strain evidence="1 2">GI</strain>
    </source>
</reference>